<dbReference type="Proteomes" id="UP000641646">
    <property type="component" value="Unassembled WGS sequence"/>
</dbReference>
<dbReference type="RefSeq" id="WP_190462244.1">
    <property type="nucleotide sequence ID" value="NZ_JACJPW010000006.1"/>
</dbReference>
<reference evidence="1" key="2">
    <citation type="submission" date="2020-08" db="EMBL/GenBank/DDBJ databases">
        <authorList>
            <person name="Chen M."/>
            <person name="Teng W."/>
            <person name="Zhao L."/>
            <person name="Hu C."/>
            <person name="Zhou Y."/>
            <person name="Han B."/>
            <person name="Song L."/>
            <person name="Shu W."/>
        </authorList>
    </citation>
    <scope>NUCLEOTIDE SEQUENCE</scope>
    <source>
        <strain evidence="1">FACHB-1375</strain>
    </source>
</reference>
<dbReference type="EMBL" id="JACJPW010000006">
    <property type="protein sequence ID" value="MBD2180254.1"/>
    <property type="molecule type" value="Genomic_DNA"/>
</dbReference>
<keyword evidence="2" id="KW-1185">Reference proteome</keyword>
<dbReference type="AlphaFoldDB" id="A0A926VCZ0"/>
<sequence>MSDLPQKRQARRGRIFPEYTVPPEEIARRRAERTELGLRCRAVFERIRPELMEKYYNWLIAIEPNTGEYVLDRKLEGLIQKIKERYGDADIKMTAFRLNEEGYCGRI</sequence>
<organism evidence="1 2">
    <name type="scientific">Aerosakkonema funiforme FACHB-1375</name>
    <dbReference type="NCBI Taxonomy" id="2949571"/>
    <lineage>
        <taxon>Bacteria</taxon>
        <taxon>Bacillati</taxon>
        <taxon>Cyanobacteriota</taxon>
        <taxon>Cyanophyceae</taxon>
        <taxon>Oscillatoriophycideae</taxon>
        <taxon>Aerosakkonematales</taxon>
        <taxon>Aerosakkonemataceae</taxon>
        <taxon>Aerosakkonema</taxon>
    </lineage>
</organism>
<evidence type="ECO:0000313" key="1">
    <source>
        <dbReference type="EMBL" id="MBD2180254.1"/>
    </source>
</evidence>
<proteinExistence type="predicted"/>
<reference evidence="1" key="1">
    <citation type="journal article" date="2015" name="ISME J.">
        <title>Draft Genome Sequence of Streptomyces incarnatus NRRL8089, which Produces the Nucleoside Antibiotic Sinefungin.</title>
        <authorList>
            <person name="Oshima K."/>
            <person name="Hattori M."/>
            <person name="Shimizu H."/>
            <person name="Fukuda K."/>
            <person name="Nemoto M."/>
            <person name="Inagaki K."/>
            <person name="Tamura T."/>
        </authorList>
    </citation>
    <scope>NUCLEOTIDE SEQUENCE</scope>
    <source>
        <strain evidence="1">FACHB-1375</strain>
    </source>
</reference>
<name>A0A926VCZ0_9CYAN</name>
<evidence type="ECO:0000313" key="2">
    <source>
        <dbReference type="Proteomes" id="UP000641646"/>
    </source>
</evidence>
<comment type="caution">
    <text evidence="1">The sequence shown here is derived from an EMBL/GenBank/DDBJ whole genome shotgun (WGS) entry which is preliminary data.</text>
</comment>
<protein>
    <submittedName>
        <fullName evidence="1">Uncharacterized protein</fullName>
    </submittedName>
</protein>
<accession>A0A926VCZ0</accession>
<gene>
    <name evidence="1" type="ORF">H6G03_03845</name>
</gene>